<dbReference type="GO" id="GO:0033588">
    <property type="term" value="C:elongator holoenzyme complex"/>
    <property type="evidence" value="ECO:0007669"/>
    <property type="project" value="InterPro"/>
</dbReference>
<dbReference type="VEuPathDB" id="FungiDB:B9J08_003018"/>
<evidence type="ECO:0000313" key="4">
    <source>
        <dbReference type="Proteomes" id="UP000037122"/>
    </source>
</evidence>
<dbReference type="UniPathway" id="UPA00988"/>
<comment type="caution">
    <text evidence="3">The sequence shown here is derived from an EMBL/GenBank/DDBJ whole genome shotgun (WGS) entry which is preliminary data.</text>
</comment>
<sequence length="271" mass="29883">MSSVPKQDLALFSDHSILPDGFLKADHPQLGTIGSVQGTSPAWLLSSFIENAIVGTASTTNRDINVKIPNRAHVIYISFSTTKSFVVNACRKNGLSLESDKNFTFLDCFTDLFTKHISDPSKSKESIDKLFNKLNLEVENVTKEPKMVILENPEILLAATDLTSNELIYFLVSLQAVSNSMFVVIGAEPSFIDFGATLSDSVVSKYTDFYVKLFHKSSINLNLLPLSTGRAEDITGCLTISRGSLPSPIPVAQKEFIYNITKEGNVKLYFR</sequence>
<comment type="similarity">
    <text evidence="2">Belongs to the ELP6 family.</text>
</comment>
<gene>
    <name evidence="3" type="ORF">QG37_05153</name>
</gene>
<evidence type="ECO:0000256" key="2">
    <source>
        <dbReference type="ARBA" id="ARBA00008837"/>
    </source>
</evidence>
<dbReference type="GO" id="GO:0002098">
    <property type="term" value="P:tRNA wobble uridine modification"/>
    <property type="evidence" value="ECO:0007669"/>
    <property type="project" value="InterPro"/>
</dbReference>
<dbReference type="CDD" id="cd19495">
    <property type="entry name" value="Elp6"/>
    <property type="match status" value="1"/>
</dbReference>
<protein>
    <recommendedName>
        <fullName evidence="5">Elongator complex protein 6</fullName>
    </recommendedName>
</protein>
<dbReference type="PANTHER" id="PTHR16184">
    <property type="entry name" value="ELONGATOR COMPLEX PROTEIN 6"/>
    <property type="match status" value="1"/>
</dbReference>
<dbReference type="InterPro" id="IPR027417">
    <property type="entry name" value="P-loop_NTPase"/>
</dbReference>
<dbReference type="VEuPathDB" id="FungiDB:CJI96_0000848"/>
<dbReference type="AlphaFoldDB" id="A0A0L0NUS2"/>
<name>A0A0L0NUS2_CANAR</name>
<evidence type="ECO:0000256" key="1">
    <source>
        <dbReference type="ARBA" id="ARBA00005043"/>
    </source>
</evidence>
<proteinExistence type="inferred from homology"/>
<comment type="pathway">
    <text evidence="1">tRNA modification; 5-methoxycarbonylmethyl-2-thiouridine-tRNA biosynthesis.</text>
</comment>
<dbReference type="Gene3D" id="3.40.50.300">
    <property type="entry name" value="P-loop containing nucleotide triphosphate hydrolases"/>
    <property type="match status" value="1"/>
</dbReference>
<dbReference type="InterPro" id="IPR018627">
    <property type="entry name" value="ELP6"/>
</dbReference>
<dbReference type="VEuPathDB" id="FungiDB:CJI97_003089"/>
<reference evidence="4" key="1">
    <citation type="journal article" date="2015" name="BMC Genomics">
        <title>Draft genome of a commonly misdiagnosed multidrug resistant pathogen Candida auris.</title>
        <authorList>
            <person name="Chatterjee S."/>
            <person name="Alampalli S.V."/>
            <person name="Nageshan R.K."/>
            <person name="Chettiar S.T."/>
            <person name="Joshi S."/>
            <person name="Tatu U.S."/>
        </authorList>
    </citation>
    <scope>NUCLEOTIDE SEQUENCE [LARGE SCALE GENOMIC DNA]</scope>
    <source>
        <strain evidence="4">6684</strain>
    </source>
</reference>
<evidence type="ECO:0008006" key="5">
    <source>
        <dbReference type="Google" id="ProtNLM"/>
    </source>
</evidence>
<dbReference type="PANTHER" id="PTHR16184:SF6">
    <property type="entry name" value="ELONGATOR COMPLEX PROTEIN 6"/>
    <property type="match status" value="1"/>
</dbReference>
<dbReference type="VEuPathDB" id="FungiDB:QG37_05153"/>
<organism evidence="3 4">
    <name type="scientific">Candidozyma auris</name>
    <name type="common">Yeast</name>
    <name type="synonym">Candida auris</name>
    <dbReference type="NCBI Taxonomy" id="498019"/>
    <lineage>
        <taxon>Eukaryota</taxon>
        <taxon>Fungi</taxon>
        <taxon>Dikarya</taxon>
        <taxon>Ascomycota</taxon>
        <taxon>Saccharomycotina</taxon>
        <taxon>Pichiomycetes</taxon>
        <taxon>Metschnikowiaceae</taxon>
        <taxon>Candidozyma</taxon>
    </lineage>
</organism>
<dbReference type="EMBL" id="LGST01000037">
    <property type="protein sequence ID" value="KND97927.1"/>
    <property type="molecule type" value="Genomic_DNA"/>
</dbReference>
<evidence type="ECO:0000313" key="3">
    <source>
        <dbReference type="EMBL" id="KND97927.1"/>
    </source>
</evidence>
<dbReference type="VEuPathDB" id="FungiDB:CJJ07_004488"/>
<dbReference type="Proteomes" id="UP000037122">
    <property type="component" value="Unassembled WGS sequence"/>
</dbReference>
<dbReference type="VEuPathDB" id="FungiDB:CJJ09_001087"/>
<accession>A0A0L0NUS2</accession>